<dbReference type="PANTHER" id="PTHR21597">
    <property type="entry name" value="THO2 PROTEIN"/>
    <property type="match status" value="1"/>
</dbReference>
<proteinExistence type="predicted"/>
<evidence type="ECO:0000313" key="2">
    <source>
        <dbReference type="EMBL" id="MES1921274.1"/>
    </source>
</evidence>
<accession>A0ABV2ANN4</accession>
<comment type="caution">
    <text evidence="2">The sequence shown here is derived from an EMBL/GenBank/DDBJ whole genome shotgun (WGS) entry which is preliminary data.</text>
</comment>
<gene>
    <name evidence="2" type="ORF">MHBO_002827</name>
</gene>
<dbReference type="Proteomes" id="UP001439008">
    <property type="component" value="Unassembled WGS sequence"/>
</dbReference>
<dbReference type="EMBL" id="JBDODL010001209">
    <property type="protein sequence ID" value="MES1921274.1"/>
    <property type="molecule type" value="Genomic_DNA"/>
</dbReference>
<sequence length="459" mass="54254">LKTRTFAIESQIKKYDFLHENSEGFSRLIIESSNFEFEKFDQFEKSVWKIIGKYDLSLERALDLLTDFANFYVQNQNLNFLNIFSKFPKQTLCKVFGLKIMNFEGAVPKSFFRLCAYCLKLQIFDISDFYNYIPGDDNEIDEMFFGYEEKSKIEIENVKLEPIPIEGKEKVVTNLPRRRSYPPYSSCPRGHYQNMEFAKITENTKICDICNNSKEQILTCPRCKYQNFNICKKCCLNDAKFSLVNEMLEIGEDCYRLIEKIGMNKIYDHPATKKLIGRKIENIIEESNLKNWDSFLKAFEEIIKILPDQILLFRKRVFSKLCKFLERFLSKKQTNLLFQTDSDHSNNLTKLIKFAIFPTLNAMESNFVYSEKVWAFLSQLNYEKRFEIYGWWLNEGHKRCHKTAFNAKVALLQTMRFRKMHLHKDEKKVGSGKALLKFVHGNSVLVINDLLCNIMHRVF</sequence>
<dbReference type="InterPro" id="IPR032302">
    <property type="entry name" value="THOC2_N"/>
</dbReference>
<organism evidence="2 3">
    <name type="scientific">Bonamia ostreae</name>
    <dbReference type="NCBI Taxonomy" id="126728"/>
    <lineage>
        <taxon>Eukaryota</taxon>
        <taxon>Sar</taxon>
        <taxon>Rhizaria</taxon>
        <taxon>Endomyxa</taxon>
        <taxon>Ascetosporea</taxon>
        <taxon>Haplosporida</taxon>
        <taxon>Bonamia</taxon>
    </lineage>
</organism>
<dbReference type="PANTHER" id="PTHR21597:SF0">
    <property type="entry name" value="THO COMPLEX SUBUNIT 2"/>
    <property type="match status" value="1"/>
</dbReference>
<protein>
    <recommendedName>
        <fullName evidence="1">THO complex subunit 2 N-terminal domain-containing protein</fullName>
    </recommendedName>
</protein>
<name>A0ABV2ANN4_9EUKA</name>
<keyword evidence="3" id="KW-1185">Reference proteome</keyword>
<feature type="domain" description="THO complex subunit 2 N-terminal" evidence="1">
    <location>
        <begin position="12"/>
        <end position="154"/>
    </location>
</feature>
<evidence type="ECO:0000259" key="1">
    <source>
        <dbReference type="Pfam" id="PF16134"/>
    </source>
</evidence>
<feature type="non-terminal residue" evidence="2">
    <location>
        <position position="1"/>
    </location>
</feature>
<dbReference type="InterPro" id="IPR040007">
    <property type="entry name" value="Tho2"/>
</dbReference>
<feature type="domain" description="THO complex subunit 2 N-terminal" evidence="1">
    <location>
        <begin position="291"/>
        <end position="408"/>
    </location>
</feature>
<dbReference type="Pfam" id="PF16134">
    <property type="entry name" value="THOC2_N"/>
    <property type="match status" value="2"/>
</dbReference>
<reference evidence="2 3" key="1">
    <citation type="journal article" date="2024" name="BMC Biol.">
        <title>Comparative genomics of Ascetosporea gives new insight into the evolutionary basis for animal parasitism in Rhizaria.</title>
        <authorList>
            <person name="Hiltunen Thoren M."/>
            <person name="Onut-Brannstrom I."/>
            <person name="Alfjorden A."/>
            <person name="Peckova H."/>
            <person name="Swords F."/>
            <person name="Hooper C."/>
            <person name="Holzer A.S."/>
            <person name="Bass D."/>
            <person name="Burki F."/>
        </authorList>
    </citation>
    <scope>NUCLEOTIDE SEQUENCE [LARGE SCALE GENOMIC DNA]</scope>
    <source>
        <strain evidence="2">20-A016</strain>
    </source>
</reference>
<evidence type="ECO:0000313" key="3">
    <source>
        <dbReference type="Proteomes" id="UP001439008"/>
    </source>
</evidence>